<reference evidence="1 2" key="1">
    <citation type="submission" date="2019-07" db="EMBL/GenBank/DDBJ databases">
        <title>Genomics analysis of Aphanomyces spp. identifies a new class of oomycete effector associated with host adaptation.</title>
        <authorList>
            <person name="Gaulin E."/>
        </authorList>
    </citation>
    <scope>NUCLEOTIDE SEQUENCE [LARGE SCALE GENOMIC DNA]</scope>
    <source>
        <strain evidence="1 2">ATCC 201684</strain>
    </source>
</reference>
<name>A0A6G0XVY4_9STRA</name>
<dbReference type="AlphaFoldDB" id="A0A6G0XVY4"/>
<gene>
    <name evidence="1" type="ORF">Ae201684_001161</name>
</gene>
<comment type="caution">
    <text evidence="1">The sequence shown here is derived from an EMBL/GenBank/DDBJ whole genome shotgun (WGS) entry which is preliminary data.</text>
</comment>
<keyword evidence="2" id="KW-1185">Reference proteome</keyword>
<sequence>MEDERRGFTIEDARRNRISQESRVKYTSGVNQIKKWCRLTGRTTLLKPCNESKDETTINLSVFSYNFLEFIEWSIQNKPKITAGTLSGYRSSLKSLYKDQNVHLPDEYGDDLK</sequence>
<dbReference type="EMBL" id="VJMJ01000009">
    <property type="protein sequence ID" value="KAF0744704.1"/>
    <property type="molecule type" value="Genomic_DNA"/>
</dbReference>
<dbReference type="VEuPathDB" id="FungiDB:AeMF1_005791"/>
<proteinExistence type="predicted"/>
<dbReference type="Proteomes" id="UP000481153">
    <property type="component" value="Unassembled WGS sequence"/>
</dbReference>
<evidence type="ECO:0000313" key="1">
    <source>
        <dbReference type="EMBL" id="KAF0744704.1"/>
    </source>
</evidence>
<protein>
    <recommendedName>
        <fullName evidence="3">Core-binding (CB) domain-containing protein</fullName>
    </recommendedName>
</protein>
<evidence type="ECO:0008006" key="3">
    <source>
        <dbReference type="Google" id="ProtNLM"/>
    </source>
</evidence>
<evidence type="ECO:0000313" key="2">
    <source>
        <dbReference type="Proteomes" id="UP000481153"/>
    </source>
</evidence>
<organism evidence="1 2">
    <name type="scientific">Aphanomyces euteiches</name>
    <dbReference type="NCBI Taxonomy" id="100861"/>
    <lineage>
        <taxon>Eukaryota</taxon>
        <taxon>Sar</taxon>
        <taxon>Stramenopiles</taxon>
        <taxon>Oomycota</taxon>
        <taxon>Saprolegniomycetes</taxon>
        <taxon>Saprolegniales</taxon>
        <taxon>Verrucalvaceae</taxon>
        <taxon>Aphanomyces</taxon>
    </lineage>
</organism>
<accession>A0A6G0XVY4</accession>